<evidence type="ECO:0000313" key="1">
    <source>
        <dbReference type="EMBL" id="KAJ0054083.1"/>
    </source>
</evidence>
<name>A0ACC0ZMR4_9ROSI</name>
<gene>
    <name evidence="1" type="ORF">Pint_02350</name>
</gene>
<dbReference type="EMBL" id="CM047736">
    <property type="protein sequence ID" value="KAJ0054083.1"/>
    <property type="molecule type" value="Genomic_DNA"/>
</dbReference>
<evidence type="ECO:0000313" key="2">
    <source>
        <dbReference type="Proteomes" id="UP001163603"/>
    </source>
</evidence>
<comment type="caution">
    <text evidence="1">The sequence shown here is derived from an EMBL/GenBank/DDBJ whole genome shotgun (WGS) entry which is preliminary data.</text>
</comment>
<organism evidence="1 2">
    <name type="scientific">Pistacia integerrima</name>
    <dbReference type="NCBI Taxonomy" id="434235"/>
    <lineage>
        <taxon>Eukaryota</taxon>
        <taxon>Viridiplantae</taxon>
        <taxon>Streptophyta</taxon>
        <taxon>Embryophyta</taxon>
        <taxon>Tracheophyta</taxon>
        <taxon>Spermatophyta</taxon>
        <taxon>Magnoliopsida</taxon>
        <taxon>eudicotyledons</taxon>
        <taxon>Gunneridae</taxon>
        <taxon>Pentapetalae</taxon>
        <taxon>rosids</taxon>
        <taxon>malvids</taxon>
        <taxon>Sapindales</taxon>
        <taxon>Anacardiaceae</taxon>
        <taxon>Pistacia</taxon>
    </lineage>
</organism>
<keyword evidence="2" id="KW-1185">Reference proteome</keyword>
<dbReference type="Proteomes" id="UP001163603">
    <property type="component" value="Chromosome 1"/>
</dbReference>
<proteinExistence type="predicted"/>
<accession>A0ACC0ZMR4</accession>
<reference evidence="2" key="1">
    <citation type="journal article" date="2023" name="G3 (Bethesda)">
        <title>Genome assembly and association tests identify interacting loci associated with vigor, precocity, and sex in interspecific pistachio rootstocks.</title>
        <authorList>
            <person name="Palmer W."/>
            <person name="Jacygrad E."/>
            <person name="Sagayaradj S."/>
            <person name="Cavanaugh K."/>
            <person name="Han R."/>
            <person name="Bertier L."/>
            <person name="Beede B."/>
            <person name="Kafkas S."/>
            <person name="Golino D."/>
            <person name="Preece J."/>
            <person name="Michelmore R."/>
        </authorList>
    </citation>
    <scope>NUCLEOTIDE SEQUENCE [LARGE SCALE GENOMIC DNA]</scope>
</reference>
<sequence length="66" mass="7633">MAMLNHVLTTPWHHLSTWFQNGDSTPFDTAHGKKFWEYAEKEPKVNHLFNEAMASDARFVTSVVIN</sequence>
<protein>
    <submittedName>
        <fullName evidence="1">Uncharacterized protein</fullName>
    </submittedName>
</protein>